<evidence type="ECO:0000259" key="6">
    <source>
        <dbReference type="PROSITE" id="PS50928"/>
    </source>
</evidence>
<evidence type="ECO:0000256" key="4">
    <source>
        <dbReference type="ARBA" id="ARBA00023136"/>
    </source>
</evidence>
<dbReference type="EMBL" id="DRWN01000031">
    <property type="protein sequence ID" value="HHK68449.1"/>
    <property type="molecule type" value="Genomic_DNA"/>
</dbReference>
<feature type="transmembrane region" description="Helical" evidence="5">
    <location>
        <begin position="433"/>
        <end position="454"/>
    </location>
</feature>
<keyword evidence="2 5" id="KW-0812">Transmembrane</keyword>
<feature type="transmembrane region" description="Helical" evidence="5">
    <location>
        <begin position="48"/>
        <end position="72"/>
    </location>
</feature>
<feature type="transmembrane region" description="Helical" evidence="5">
    <location>
        <begin position="84"/>
        <end position="102"/>
    </location>
</feature>
<feature type="transmembrane region" description="Helical" evidence="5">
    <location>
        <begin position="382"/>
        <end position="402"/>
    </location>
</feature>
<evidence type="ECO:0000313" key="7">
    <source>
        <dbReference type="EMBL" id="HHK68449.1"/>
    </source>
</evidence>
<dbReference type="Pfam" id="PF00528">
    <property type="entry name" value="BPD_transp_1"/>
    <property type="match status" value="2"/>
</dbReference>
<gene>
    <name evidence="7" type="ORF">ENM11_04750</name>
</gene>
<feature type="transmembrane region" description="Helical" evidence="5">
    <location>
        <begin position="186"/>
        <end position="208"/>
    </location>
</feature>
<feature type="transmembrane region" description="Helical" evidence="5">
    <location>
        <begin position="263"/>
        <end position="286"/>
    </location>
</feature>
<comment type="caution">
    <text evidence="7">The sequence shown here is derived from an EMBL/GenBank/DDBJ whole genome shotgun (WGS) entry which is preliminary data.</text>
</comment>
<dbReference type="Gene3D" id="1.10.3720.10">
    <property type="entry name" value="MetI-like"/>
    <property type="match status" value="2"/>
</dbReference>
<dbReference type="PROSITE" id="PS50928">
    <property type="entry name" value="ABC_TM1"/>
    <property type="match status" value="2"/>
</dbReference>
<dbReference type="InterPro" id="IPR035906">
    <property type="entry name" value="MetI-like_sf"/>
</dbReference>
<keyword evidence="5" id="KW-0813">Transport</keyword>
<feature type="transmembrane region" description="Helical" evidence="5">
    <location>
        <begin position="293"/>
        <end position="313"/>
    </location>
</feature>
<feature type="domain" description="ABC transmembrane type-1" evidence="6">
    <location>
        <begin position="14"/>
        <end position="207"/>
    </location>
</feature>
<feature type="transmembrane region" description="Helical" evidence="5">
    <location>
        <begin position="319"/>
        <end position="342"/>
    </location>
</feature>
<dbReference type="PANTHER" id="PTHR42744:SF1">
    <property type="entry name" value="BINDING-PROTEIN-DEPENDENT TRANSPORT SYSTEMS INNER MEMBRANE COMPONENT"/>
    <property type="match status" value="1"/>
</dbReference>
<feature type="transmembrane region" description="Helical" evidence="5">
    <location>
        <begin position="349"/>
        <end position="370"/>
    </location>
</feature>
<comment type="subcellular location">
    <subcellularLocation>
        <location evidence="5">Cell membrane</location>
        <topology evidence="5">Multi-pass membrane protein</topology>
    </subcellularLocation>
    <subcellularLocation>
        <location evidence="1">Membrane</location>
        <topology evidence="1">Multi-pass membrane protein</topology>
    </subcellularLocation>
</comment>
<dbReference type="AlphaFoldDB" id="A0A7C5Q4B9"/>
<name>A0A7C5Q4B9_CALS0</name>
<dbReference type="GO" id="GO:0005886">
    <property type="term" value="C:plasma membrane"/>
    <property type="evidence" value="ECO:0007669"/>
    <property type="project" value="UniProtKB-SubCell"/>
</dbReference>
<keyword evidence="3 5" id="KW-1133">Transmembrane helix</keyword>
<reference evidence="7" key="1">
    <citation type="journal article" date="2020" name="mSystems">
        <title>Genome- and Community-Level Interaction Insights into Carbon Utilization and Element Cycling Functions of Hydrothermarchaeota in Hydrothermal Sediment.</title>
        <authorList>
            <person name="Zhou Z."/>
            <person name="Liu Y."/>
            <person name="Xu W."/>
            <person name="Pan J."/>
            <person name="Luo Z.H."/>
            <person name="Li M."/>
        </authorList>
    </citation>
    <scope>NUCLEOTIDE SEQUENCE [LARGE SCALE GENOMIC DNA]</scope>
    <source>
        <strain evidence="7">SpSt-1056</strain>
    </source>
</reference>
<evidence type="ECO:0000256" key="1">
    <source>
        <dbReference type="ARBA" id="ARBA00004141"/>
    </source>
</evidence>
<comment type="similarity">
    <text evidence="5">Belongs to the binding-protein-dependent transport system permease family.</text>
</comment>
<feature type="transmembrane region" description="Helical" evidence="5">
    <location>
        <begin position="474"/>
        <end position="500"/>
    </location>
</feature>
<dbReference type="InterPro" id="IPR000515">
    <property type="entry name" value="MetI-like"/>
</dbReference>
<evidence type="ECO:0000256" key="5">
    <source>
        <dbReference type="RuleBase" id="RU363032"/>
    </source>
</evidence>
<evidence type="ECO:0000256" key="2">
    <source>
        <dbReference type="ARBA" id="ARBA00022692"/>
    </source>
</evidence>
<dbReference type="CDD" id="cd06261">
    <property type="entry name" value="TM_PBP2"/>
    <property type="match status" value="2"/>
</dbReference>
<organism evidence="7">
    <name type="scientific">Caldiarchaeum subterraneum</name>
    <dbReference type="NCBI Taxonomy" id="311458"/>
    <lineage>
        <taxon>Archaea</taxon>
        <taxon>Nitrososphaerota</taxon>
        <taxon>Candidatus Caldarchaeales</taxon>
        <taxon>Candidatus Caldarchaeaceae</taxon>
        <taxon>Candidatus Caldarchaeum</taxon>
    </lineage>
</organism>
<accession>A0A7C5Q4B9</accession>
<protein>
    <submittedName>
        <fullName evidence="7">ABC transporter permease subunit</fullName>
    </submittedName>
</protein>
<dbReference type="SUPFAM" id="SSF161098">
    <property type="entry name" value="MetI-like"/>
    <property type="match status" value="2"/>
</dbReference>
<evidence type="ECO:0000256" key="3">
    <source>
        <dbReference type="ARBA" id="ARBA00022989"/>
    </source>
</evidence>
<feature type="transmembrane region" description="Helical" evidence="5">
    <location>
        <begin position="6"/>
        <end position="36"/>
    </location>
</feature>
<proteinExistence type="inferred from homology"/>
<dbReference type="PANTHER" id="PTHR42744">
    <property type="entry name" value="BINDING-PROTEIN-DEPENDENT TRANSPORT SYSTEMS INNER MEMBRANE COMPONENT"/>
    <property type="match status" value="1"/>
</dbReference>
<dbReference type="GO" id="GO:0055085">
    <property type="term" value="P:transmembrane transport"/>
    <property type="evidence" value="ECO:0007669"/>
    <property type="project" value="InterPro"/>
</dbReference>
<feature type="domain" description="ABC transmembrane type-1" evidence="6">
    <location>
        <begin position="316"/>
        <end position="506"/>
    </location>
</feature>
<sequence>MTAVDYLIVAAAAVAASWTRMGIALLFSIIFSLIVGTAAGTNRFFERLAIPVLDILQSIPILGFFPLALQFFYFLSPAVGSEVAAIFLIFTSQVWNITFVVYESTRTIKTELLDTARFLGMSTLDRFRYLYIPASLPRVLHTIQPSWANGIFFLVGSEILSFGETEIELFGLGTLISRFTAAGDTVGVIVTLAMLVLATVLTTFFVFIPLTHLTEPRRRHGGEVSGLRLAFRRLMGVARTIPVHPGHAFSEYNKAVAGLVRHVAFISSILRGVLFFVLGGFLITLFIARGEELLARVAAIAETINAIGLNTLAQSSLYSLARVGAAVVFSVAWSLPAAIAVARRPKATAAVTTVLQVVASIPVTILYPLFASLLAEQDELRAFIMIISATQWYVFFQVLSGLRNIPAVELEVADLLALNTMDKIKTVYLPRAMPALVTGCITAAGGAWNGLVVAERFVLGDFVAETRLPGLGKLLSIMTYGGNLVGSIAVITIMSTLIVLMNRLFWKRMYDSVISKLKIQEQVGR</sequence>
<keyword evidence="4 5" id="KW-0472">Membrane</keyword>